<name>A0A846TUN1_9MICC</name>
<keyword evidence="2" id="KW-1185">Reference proteome</keyword>
<dbReference type="Proteomes" id="UP000521379">
    <property type="component" value="Unassembled WGS sequence"/>
</dbReference>
<dbReference type="InterPro" id="IPR046175">
    <property type="entry name" value="DUF6177"/>
</dbReference>
<proteinExistence type="predicted"/>
<comment type="caution">
    <text evidence="1">The sequence shown here is derived from an EMBL/GenBank/DDBJ whole genome shotgun (WGS) entry which is preliminary data.</text>
</comment>
<evidence type="ECO:0000313" key="2">
    <source>
        <dbReference type="Proteomes" id="UP000521379"/>
    </source>
</evidence>
<sequence length="341" mass="36657">MSVLGCDVTTSAAGVMLNDAAIVHHNTWIARAMDQCATSGLRFVLVTPPTTRLTLGLSRLLELTGGLWVVSGADGLPYNGLNGAMLQWDGEDYKEAQEISVAFQEGIRPSAGGVVISAETLYPARRSTVVGTLTETAARVLTGEAPQAWGVQEPVSQPWSPQAITERYRNDPSPINVMHAASTVGSDHLVAVTQIERPKRGVVERVTAGFRTAEPWGGEERVRFAHLMHQHGVRWAVGQHVLGFDPAYRVPHYAGIPVPSVAVFGPEALSSRGEGEALNFARGLAGAEADDCVELIGNPGKASLAIQFQNQPSSAREHPVLEYNRITDFLAHSQTRRDSPD</sequence>
<evidence type="ECO:0000313" key="1">
    <source>
        <dbReference type="EMBL" id="NKE10549.1"/>
    </source>
</evidence>
<gene>
    <name evidence="1" type="ORF">GTW58_11535</name>
</gene>
<dbReference type="EMBL" id="JAAVUN010000030">
    <property type="protein sequence ID" value="NKE10549.1"/>
    <property type="molecule type" value="Genomic_DNA"/>
</dbReference>
<accession>A0A846TUN1</accession>
<protein>
    <submittedName>
        <fullName evidence="1">Uncharacterized protein</fullName>
    </submittedName>
</protein>
<reference evidence="1 2" key="1">
    <citation type="submission" date="2020-02" db="EMBL/GenBank/DDBJ databases">
        <authorList>
            <person name="Sun Q."/>
        </authorList>
    </citation>
    <scope>NUCLEOTIDE SEQUENCE [LARGE SCALE GENOMIC DNA]</scope>
    <source>
        <strain evidence="1 2">YIM 13062</strain>
    </source>
</reference>
<dbReference type="AlphaFoldDB" id="A0A846TUN1"/>
<dbReference type="RefSeq" id="WP_047688326.1">
    <property type="nucleotide sequence ID" value="NZ_JAAVUN010000030.1"/>
</dbReference>
<dbReference type="Pfam" id="PF19674">
    <property type="entry name" value="DUF6177"/>
    <property type="match status" value="1"/>
</dbReference>
<organism evidence="1 2">
    <name type="scientific">Kocuria subflava</name>
    <dbReference type="NCBI Taxonomy" id="1736139"/>
    <lineage>
        <taxon>Bacteria</taxon>
        <taxon>Bacillati</taxon>
        <taxon>Actinomycetota</taxon>
        <taxon>Actinomycetes</taxon>
        <taxon>Micrococcales</taxon>
        <taxon>Micrococcaceae</taxon>
        <taxon>Kocuria</taxon>
    </lineage>
</organism>